<evidence type="ECO:0000256" key="12">
    <source>
        <dbReference type="RuleBase" id="RU000304"/>
    </source>
</evidence>
<dbReference type="EMBL" id="GG662793">
    <property type="protein sequence ID" value="EAR90874.1"/>
    <property type="molecule type" value="Genomic_DNA"/>
</dbReference>
<name>I7M0S9_TETTS</name>
<evidence type="ECO:0000256" key="4">
    <source>
        <dbReference type="ARBA" id="ARBA00022777"/>
    </source>
</evidence>
<dbReference type="PANTHER" id="PTHR48013">
    <property type="entry name" value="DUAL SPECIFICITY MITOGEN-ACTIVATED PROTEIN KINASE KINASE 5-RELATED"/>
    <property type="match status" value="1"/>
</dbReference>
<dbReference type="PROSITE" id="PS50011">
    <property type="entry name" value="PROTEIN_KINASE_DOM"/>
    <property type="match status" value="1"/>
</dbReference>
<dbReference type="PROSITE" id="PS00107">
    <property type="entry name" value="PROTEIN_KINASE_ATP"/>
    <property type="match status" value="1"/>
</dbReference>
<dbReference type="PROSITE" id="PS00108">
    <property type="entry name" value="PROTEIN_KINASE_ST"/>
    <property type="match status" value="1"/>
</dbReference>
<dbReference type="InterPro" id="IPR017441">
    <property type="entry name" value="Protein_kinase_ATP_BS"/>
</dbReference>
<evidence type="ECO:0000256" key="8">
    <source>
        <dbReference type="ARBA" id="ARBA00049014"/>
    </source>
</evidence>
<dbReference type="Gene3D" id="1.10.510.10">
    <property type="entry name" value="Transferase(Phosphotransferase) domain 1"/>
    <property type="match status" value="1"/>
</dbReference>
<dbReference type="GO" id="GO:0004708">
    <property type="term" value="F:MAP kinase kinase activity"/>
    <property type="evidence" value="ECO:0007669"/>
    <property type="project" value="UniProtKB-EC"/>
</dbReference>
<accession>I7M0S9</accession>
<keyword evidence="1 12" id="KW-0723">Serine/threonine-protein kinase</keyword>
<comment type="catalytic activity">
    <reaction evidence="10">
        <text>L-tyrosyl-[protein] + ATP = O-phospho-L-tyrosyl-[protein] + ADP + H(+)</text>
        <dbReference type="Rhea" id="RHEA:10596"/>
        <dbReference type="Rhea" id="RHEA-COMP:10136"/>
        <dbReference type="Rhea" id="RHEA-COMP:20101"/>
        <dbReference type="ChEBI" id="CHEBI:15378"/>
        <dbReference type="ChEBI" id="CHEBI:30616"/>
        <dbReference type="ChEBI" id="CHEBI:46858"/>
        <dbReference type="ChEBI" id="CHEBI:61978"/>
        <dbReference type="ChEBI" id="CHEBI:456216"/>
        <dbReference type="EC" id="2.7.12.2"/>
    </reaction>
</comment>
<keyword evidence="5 11" id="KW-0067">ATP-binding</keyword>
<dbReference type="PANTHER" id="PTHR48013:SF9">
    <property type="entry name" value="DUAL SPECIFICITY MITOGEN-ACTIVATED PROTEIN KINASE KINASE 5"/>
    <property type="match status" value="1"/>
</dbReference>
<dbReference type="HOGENOM" id="CLU_651344_0_0_1"/>
<comment type="catalytic activity">
    <reaction evidence="8">
        <text>L-seryl-[protein] + ATP = O-phospho-L-seryl-[protein] + ADP + H(+)</text>
        <dbReference type="Rhea" id="RHEA:17989"/>
        <dbReference type="Rhea" id="RHEA-COMP:9863"/>
        <dbReference type="Rhea" id="RHEA-COMP:11604"/>
        <dbReference type="ChEBI" id="CHEBI:15378"/>
        <dbReference type="ChEBI" id="CHEBI:29999"/>
        <dbReference type="ChEBI" id="CHEBI:30616"/>
        <dbReference type="ChEBI" id="CHEBI:83421"/>
        <dbReference type="ChEBI" id="CHEBI:456216"/>
        <dbReference type="EC" id="2.7.12.2"/>
    </reaction>
</comment>
<feature type="domain" description="Protein kinase" evidence="13">
    <location>
        <begin position="143"/>
        <end position="399"/>
    </location>
</feature>
<evidence type="ECO:0000256" key="1">
    <source>
        <dbReference type="ARBA" id="ARBA00022527"/>
    </source>
</evidence>
<evidence type="ECO:0000313" key="14">
    <source>
        <dbReference type="EMBL" id="EAR90874.1"/>
    </source>
</evidence>
<evidence type="ECO:0000259" key="13">
    <source>
        <dbReference type="PROSITE" id="PS50011"/>
    </source>
</evidence>
<comment type="catalytic activity">
    <reaction evidence="9">
        <text>L-threonyl-[protein] + ATP = O-phospho-L-threonyl-[protein] + ADP + H(+)</text>
        <dbReference type="Rhea" id="RHEA:46608"/>
        <dbReference type="Rhea" id="RHEA-COMP:11060"/>
        <dbReference type="Rhea" id="RHEA-COMP:11605"/>
        <dbReference type="ChEBI" id="CHEBI:15378"/>
        <dbReference type="ChEBI" id="CHEBI:30013"/>
        <dbReference type="ChEBI" id="CHEBI:30616"/>
        <dbReference type="ChEBI" id="CHEBI:61977"/>
        <dbReference type="ChEBI" id="CHEBI:456216"/>
        <dbReference type="EC" id="2.7.12.2"/>
    </reaction>
</comment>
<keyword evidence="3 11" id="KW-0547">Nucleotide-binding</keyword>
<dbReference type="KEGG" id="tet:TTHERM_00143800"/>
<evidence type="ECO:0000256" key="9">
    <source>
        <dbReference type="ARBA" id="ARBA00049299"/>
    </source>
</evidence>
<dbReference type="Pfam" id="PF00069">
    <property type="entry name" value="Pkinase"/>
    <property type="match status" value="1"/>
</dbReference>
<dbReference type="SMART" id="SM00220">
    <property type="entry name" value="S_TKc"/>
    <property type="match status" value="1"/>
</dbReference>
<dbReference type="InterPro" id="IPR000719">
    <property type="entry name" value="Prot_kinase_dom"/>
</dbReference>
<sequence length="422" mass="48332">MEINSLKNSGSFSTKIQNLNKLQEQISQVCEEDIDQVTPNNQNQRMTSLSLQYIVSPNQSIGFSKSPSSKSLNLKFDLECLSKNKTQIEENIIKQEKIMDQNLAEMFQKLQLENKQNIIEQLDKDMRVVNILLKNVDFKYEDFEVVSELGKGAFGKVYKVCHKKDGKIYAMKEIIMVDDIELRQKILMEVKTLFICQSPYIVTYYGAFYTEGKLHIILEYMDVGTLDSLLKKAGGKVSEVVLKYLTYQILKGLKYLHKDLHIIHRDIKPGNILVNSKGEIKISDLGICGAINATLDERQTFVGTSIYMSPERLSGESYSVKTDIWSFGLLLLEFSESKNPLQLNENASFFEILAKVMNFSIPELNSIKSKEFIQFVEQCTKINPKERADVVQLLELPFVKTCHGKTAKLQPIFVKWLTIMNE</sequence>
<dbReference type="GO" id="GO:0005524">
    <property type="term" value="F:ATP binding"/>
    <property type="evidence" value="ECO:0007669"/>
    <property type="project" value="UniProtKB-UniRule"/>
</dbReference>
<dbReference type="InterPro" id="IPR011009">
    <property type="entry name" value="Kinase-like_dom_sf"/>
</dbReference>
<dbReference type="SUPFAM" id="SSF56112">
    <property type="entry name" value="Protein kinase-like (PK-like)"/>
    <property type="match status" value="1"/>
</dbReference>
<evidence type="ECO:0000256" key="5">
    <source>
        <dbReference type="ARBA" id="ARBA00022840"/>
    </source>
</evidence>
<keyword evidence="15" id="KW-1185">Reference proteome</keyword>
<evidence type="ECO:0000256" key="11">
    <source>
        <dbReference type="PROSITE-ProRule" id="PRU10141"/>
    </source>
</evidence>
<evidence type="ECO:0000256" key="10">
    <source>
        <dbReference type="ARBA" id="ARBA00051693"/>
    </source>
</evidence>
<dbReference type="GO" id="GO:0004674">
    <property type="term" value="F:protein serine/threonine kinase activity"/>
    <property type="evidence" value="ECO:0007669"/>
    <property type="project" value="UniProtKB-KW"/>
</dbReference>
<dbReference type="AlphaFoldDB" id="I7M0S9"/>
<dbReference type="Gene3D" id="3.30.200.20">
    <property type="entry name" value="Phosphorylase Kinase, domain 1"/>
    <property type="match status" value="1"/>
</dbReference>
<evidence type="ECO:0000256" key="6">
    <source>
        <dbReference type="ARBA" id="ARBA00038035"/>
    </source>
</evidence>
<gene>
    <name evidence="14" type="ORF">TTHERM_00143800</name>
</gene>
<dbReference type="InterPro" id="IPR008271">
    <property type="entry name" value="Ser/Thr_kinase_AS"/>
</dbReference>
<evidence type="ECO:0000256" key="2">
    <source>
        <dbReference type="ARBA" id="ARBA00022679"/>
    </source>
</evidence>
<protein>
    <recommendedName>
        <fullName evidence="7">mitogen-activated protein kinase kinase</fullName>
        <ecNumber evidence="7">2.7.12.2</ecNumber>
    </recommendedName>
</protein>
<dbReference type="GeneID" id="7827543"/>
<keyword evidence="4 14" id="KW-0418">Kinase</keyword>
<keyword evidence="2" id="KW-0808">Transferase</keyword>
<reference evidence="15" key="1">
    <citation type="journal article" date="2006" name="PLoS Biol.">
        <title>Macronuclear genome sequence of the ciliate Tetrahymena thermophila, a model eukaryote.</title>
        <authorList>
            <person name="Eisen J.A."/>
            <person name="Coyne R.S."/>
            <person name="Wu M."/>
            <person name="Wu D."/>
            <person name="Thiagarajan M."/>
            <person name="Wortman J.R."/>
            <person name="Badger J.H."/>
            <person name="Ren Q."/>
            <person name="Amedeo P."/>
            <person name="Jones K.M."/>
            <person name="Tallon L.J."/>
            <person name="Delcher A.L."/>
            <person name="Salzberg S.L."/>
            <person name="Silva J.C."/>
            <person name="Haas B.J."/>
            <person name="Majoros W.H."/>
            <person name="Farzad M."/>
            <person name="Carlton J.M."/>
            <person name="Smith R.K. Jr."/>
            <person name="Garg J."/>
            <person name="Pearlman R.E."/>
            <person name="Karrer K.M."/>
            <person name="Sun L."/>
            <person name="Manning G."/>
            <person name="Elde N.C."/>
            <person name="Turkewitz A.P."/>
            <person name="Asai D.J."/>
            <person name="Wilkes D.E."/>
            <person name="Wang Y."/>
            <person name="Cai H."/>
            <person name="Collins K."/>
            <person name="Stewart B.A."/>
            <person name="Lee S.R."/>
            <person name="Wilamowska K."/>
            <person name="Weinberg Z."/>
            <person name="Ruzzo W.L."/>
            <person name="Wloga D."/>
            <person name="Gaertig J."/>
            <person name="Frankel J."/>
            <person name="Tsao C.-C."/>
            <person name="Gorovsky M.A."/>
            <person name="Keeling P.J."/>
            <person name="Waller R.F."/>
            <person name="Patron N.J."/>
            <person name="Cherry J.M."/>
            <person name="Stover N.A."/>
            <person name="Krieger C.J."/>
            <person name="del Toro C."/>
            <person name="Ryder H.F."/>
            <person name="Williamson S.C."/>
            <person name="Barbeau R.A."/>
            <person name="Hamilton E.P."/>
            <person name="Orias E."/>
        </authorList>
    </citation>
    <scope>NUCLEOTIDE SEQUENCE [LARGE SCALE GENOMIC DNA]</scope>
    <source>
        <strain evidence="15">SB210</strain>
    </source>
</reference>
<dbReference type="InParanoid" id="I7M0S9"/>
<evidence type="ECO:0000313" key="15">
    <source>
        <dbReference type="Proteomes" id="UP000009168"/>
    </source>
</evidence>
<dbReference type="STRING" id="312017.I7M0S9"/>
<dbReference type="OrthoDB" id="10252354at2759"/>
<comment type="similarity">
    <text evidence="6">Belongs to the protein kinase superfamily. STE Ser/Thr protein kinase family. MAP kinase kinase subfamily.</text>
</comment>
<dbReference type="EC" id="2.7.12.2" evidence="7"/>
<dbReference type="RefSeq" id="XP_001011119.1">
    <property type="nucleotide sequence ID" value="XM_001011119.1"/>
</dbReference>
<feature type="binding site" evidence="11">
    <location>
        <position position="172"/>
    </location>
    <ligand>
        <name>ATP</name>
        <dbReference type="ChEBI" id="CHEBI:30616"/>
    </ligand>
</feature>
<dbReference type="eggNOG" id="KOG0581">
    <property type="taxonomic scope" value="Eukaryota"/>
</dbReference>
<dbReference type="Proteomes" id="UP000009168">
    <property type="component" value="Unassembled WGS sequence"/>
</dbReference>
<dbReference type="CDD" id="cd06623">
    <property type="entry name" value="PKc_MAPKK_plant_like"/>
    <property type="match status" value="1"/>
</dbReference>
<evidence type="ECO:0000256" key="3">
    <source>
        <dbReference type="ARBA" id="ARBA00022741"/>
    </source>
</evidence>
<proteinExistence type="inferred from homology"/>
<organism evidence="14 15">
    <name type="scientific">Tetrahymena thermophila (strain SB210)</name>
    <dbReference type="NCBI Taxonomy" id="312017"/>
    <lineage>
        <taxon>Eukaryota</taxon>
        <taxon>Sar</taxon>
        <taxon>Alveolata</taxon>
        <taxon>Ciliophora</taxon>
        <taxon>Intramacronucleata</taxon>
        <taxon>Oligohymenophorea</taxon>
        <taxon>Hymenostomatida</taxon>
        <taxon>Tetrahymenina</taxon>
        <taxon>Tetrahymenidae</taxon>
        <taxon>Tetrahymena</taxon>
    </lineage>
</organism>
<evidence type="ECO:0000256" key="7">
    <source>
        <dbReference type="ARBA" id="ARBA00038999"/>
    </source>
</evidence>
<dbReference type="FunFam" id="3.30.200.20:FF:000040">
    <property type="entry name" value="Dual specificity mitogen-activated protein kinase kinase"/>
    <property type="match status" value="1"/>
</dbReference>
<dbReference type="OMA" id="VCKGLIY"/>